<keyword evidence="1 4" id="KW-0808">Transferase</keyword>
<sequence>MTSFTISSATDQDIPALDTLVNSAYRGESSKKGWTTEADLLGGIRTDERGLQAMLQNPNATILKYETEGQLLGCVYLETKGTDLYLGMLTVSPEAQAGGIGKQLLAEAEQRAILQHCRAITMTVITVRYELIAWYERRGYRATGVKLPFPNDPSFGILKQPLEFMVMEKGLDTAR</sequence>
<keyword evidence="2" id="KW-0012">Acyltransferase</keyword>
<dbReference type="RefSeq" id="WP_111342520.1">
    <property type="nucleotide sequence ID" value="NZ_QLII01000001.1"/>
</dbReference>
<dbReference type="GO" id="GO:0016747">
    <property type="term" value="F:acyltransferase activity, transferring groups other than amino-acyl groups"/>
    <property type="evidence" value="ECO:0007669"/>
    <property type="project" value="InterPro"/>
</dbReference>
<evidence type="ECO:0000256" key="2">
    <source>
        <dbReference type="ARBA" id="ARBA00023315"/>
    </source>
</evidence>
<evidence type="ECO:0000256" key="1">
    <source>
        <dbReference type="ARBA" id="ARBA00022679"/>
    </source>
</evidence>
<reference evidence="4 5" key="1">
    <citation type="submission" date="2018-06" db="EMBL/GenBank/DDBJ databases">
        <title>Spirosoma sp. HMF3257 Genome sequencing and assembly.</title>
        <authorList>
            <person name="Kang H."/>
            <person name="Cha I."/>
            <person name="Kim H."/>
            <person name="Kang J."/>
            <person name="Joh K."/>
        </authorList>
    </citation>
    <scope>NUCLEOTIDE SEQUENCE [LARGE SCALE GENOMIC DNA]</scope>
    <source>
        <strain evidence="4 5">HMF3257</strain>
    </source>
</reference>
<dbReference type="SUPFAM" id="SSF55729">
    <property type="entry name" value="Acyl-CoA N-acyltransferases (Nat)"/>
    <property type="match status" value="1"/>
</dbReference>
<feature type="domain" description="N-acetyltransferase" evidence="3">
    <location>
        <begin position="4"/>
        <end position="163"/>
    </location>
</feature>
<evidence type="ECO:0000259" key="3">
    <source>
        <dbReference type="PROSITE" id="PS51186"/>
    </source>
</evidence>
<protein>
    <submittedName>
        <fullName evidence="4">GNAT family N-acetyltransferase</fullName>
    </submittedName>
</protein>
<dbReference type="CDD" id="cd04301">
    <property type="entry name" value="NAT_SF"/>
    <property type="match status" value="1"/>
</dbReference>
<gene>
    <name evidence="4" type="ORF">HMF3257_12485</name>
</gene>
<dbReference type="Proteomes" id="UP000249016">
    <property type="component" value="Unassembled WGS sequence"/>
</dbReference>
<comment type="caution">
    <text evidence="4">The sequence shown here is derived from an EMBL/GenBank/DDBJ whole genome shotgun (WGS) entry which is preliminary data.</text>
</comment>
<dbReference type="EMBL" id="QLII01000001">
    <property type="protein sequence ID" value="RAI74849.1"/>
    <property type="molecule type" value="Genomic_DNA"/>
</dbReference>
<dbReference type="InterPro" id="IPR016181">
    <property type="entry name" value="Acyl_CoA_acyltransferase"/>
</dbReference>
<dbReference type="InterPro" id="IPR050832">
    <property type="entry name" value="Bact_Acetyltransf"/>
</dbReference>
<accession>A0A327NKD9</accession>
<keyword evidence="5" id="KW-1185">Reference proteome</keyword>
<dbReference type="Pfam" id="PF13673">
    <property type="entry name" value="Acetyltransf_10"/>
    <property type="match status" value="1"/>
</dbReference>
<proteinExistence type="predicted"/>
<organism evidence="4 5">
    <name type="scientific">Spirosoma telluris</name>
    <dbReference type="NCBI Taxonomy" id="2183553"/>
    <lineage>
        <taxon>Bacteria</taxon>
        <taxon>Pseudomonadati</taxon>
        <taxon>Bacteroidota</taxon>
        <taxon>Cytophagia</taxon>
        <taxon>Cytophagales</taxon>
        <taxon>Cytophagaceae</taxon>
        <taxon>Spirosoma</taxon>
    </lineage>
</organism>
<evidence type="ECO:0000313" key="5">
    <source>
        <dbReference type="Proteomes" id="UP000249016"/>
    </source>
</evidence>
<dbReference type="AlphaFoldDB" id="A0A327NKD9"/>
<name>A0A327NKD9_9BACT</name>
<dbReference type="Gene3D" id="3.40.630.30">
    <property type="match status" value="1"/>
</dbReference>
<evidence type="ECO:0000313" key="4">
    <source>
        <dbReference type="EMBL" id="RAI74849.1"/>
    </source>
</evidence>
<dbReference type="OrthoDB" id="9796381at2"/>
<dbReference type="PANTHER" id="PTHR43877">
    <property type="entry name" value="AMINOALKYLPHOSPHONATE N-ACETYLTRANSFERASE-RELATED-RELATED"/>
    <property type="match status" value="1"/>
</dbReference>
<dbReference type="InterPro" id="IPR000182">
    <property type="entry name" value="GNAT_dom"/>
</dbReference>
<dbReference type="PROSITE" id="PS51186">
    <property type="entry name" value="GNAT"/>
    <property type="match status" value="1"/>
</dbReference>